<sequence length="178" mass="21102">MNRNGEFVNEMELENLNETLAKGRVTWCARNQESVIDYMLVNGRMCEILDHMWIDEDGMIDIVLDHNMLVLEYKLYGREGKSANTNGRKWRLWDVGWENFQVDLSEQSWEDECLNGVDELNDRFVENVKNAAAIQIGYVRTGARKRACKPWWNDEIGDARRERKKLNRVYRQLRKKEA</sequence>
<dbReference type="Proteomes" id="UP000324222">
    <property type="component" value="Unassembled WGS sequence"/>
</dbReference>
<dbReference type="EMBL" id="VSRR010005311">
    <property type="protein sequence ID" value="MPC42103.1"/>
    <property type="molecule type" value="Genomic_DNA"/>
</dbReference>
<proteinExistence type="predicted"/>
<dbReference type="SUPFAM" id="SSF56219">
    <property type="entry name" value="DNase I-like"/>
    <property type="match status" value="1"/>
</dbReference>
<reference evidence="1 2" key="1">
    <citation type="submission" date="2019-05" db="EMBL/GenBank/DDBJ databases">
        <title>Another draft genome of Portunus trituberculatus and its Hox gene families provides insights of decapod evolution.</title>
        <authorList>
            <person name="Jeong J.-H."/>
            <person name="Song I."/>
            <person name="Kim S."/>
            <person name="Choi T."/>
            <person name="Kim D."/>
            <person name="Ryu S."/>
            <person name="Kim W."/>
        </authorList>
    </citation>
    <scope>NUCLEOTIDE SEQUENCE [LARGE SCALE GENOMIC DNA]</scope>
    <source>
        <tissue evidence="1">Muscle</tissue>
    </source>
</reference>
<dbReference type="OrthoDB" id="7554032at2759"/>
<protein>
    <recommendedName>
        <fullName evidence="3">Endonuclease/exonuclease/phosphatase domain-containing protein</fullName>
    </recommendedName>
</protein>
<evidence type="ECO:0008006" key="3">
    <source>
        <dbReference type="Google" id="ProtNLM"/>
    </source>
</evidence>
<organism evidence="1 2">
    <name type="scientific">Portunus trituberculatus</name>
    <name type="common">Swimming crab</name>
    <name type="synonym">Neptunus trituberculatus</name>
    <dbReference type="NCBI Taxonomy" id="210409"/>
    <lineage>
        <taxon>Eukaryota</taxon>
        <taxon>Metazoa</taxon>
        <taxon>Ecdysozoa</taxon>
        <taxon>Arthropoda</taxon>
        <taxon>Crustacea</taxon>
        <taxon>Multicrustacea</taxon>
        <taxon>Malacostraca</taxon>
        <taxon>Eumalacostraca</taxon>
        <taxon>Eucarida</taxon>
        <taxon>Decapoda</taxon>
        <taxon>Pleocyemata</taxon>
        <taxon>Brachyura</taxon>
        <taxon>Eubrachyura</taxon>
        <taxon>Portunoidea</taxon>
        <taxon>Portunidae</taxon>
        <taxon>Portuninae</taxon>
        <taxon>Portunus</taxon>
    </lineage>
</organism>
<dbReference type="AlphaFoldDB" id="A0A5B7FAH3"/>
<accession>A0A5B7FAH3</accession>
<name>A0A5B7FAH3_PORTR</name>
<gene>
    <name evidence="1" type="ORF">E2C01_035716</name>
</gene>
<evidence type="ECO:0000313" key="1">
    <source>
        <dbReference type="EMBL" id="MPC42103.1"/>
    </source>
</evidence>
<keyword evidence="2" id="KW-1185">Reference proteome</keyword>
<dbReference type="InterPro" id="IPR036691">
    <property type="entry name" value="Endo/exonu/phosph_ase_sf"/>
</dbReference>
<evidence type="ECO:0000313" key="2">
    <source>
        <dbReference type="Proteomes" id="UP000324222"/>
    </source>
</evidence>
<comment type="caution">
    <text evidence="1">The sequence shown here is derived from an EMBL/GenBank/DDBJ whole genome shotgun (WGS) entry which is preliminary data.</text>
</comment>